<dbReference type="EMBL" id="CM029041">
    <property type="protein sequence ID" value="KAG2623988.1"/>
    <property type="molecule type" value="Genomic_DNA"/>
</dbReference>
<evidence type="ECO:0000313" key="3">
    <source>
        <dbReference type="Proteomes" id="UP000823388"/>
    </source>
</evidence>
<dbReference type="AlphaFoldDB" id="A0A8T0UPF7"/>
<evidence type="ECO:0000313" key="2">
    <source>
        <dbReference type="EMBL" id="KAG2623988.1"/>
    </source>
</evidence>
<keyword evidence="3" id="KW-1185">Reference proteome</keyword>
<sequence length="90" mass="10595">MQCICEQMNRCHWDPASTSLFLDLCIDEKENKFNWNKEGLTTDGWRNVHKKFRELGGGRFTDKQMTNKLQTLKKKIQEVDGSAKAHWPRP</sequence>
<dbReference type="InterPro" id="IPR024752">
    <property type="entry name" value="Myb/SANT-like_dom"/>
</dbReference>
<comment type="caution">
    <text evidence="2">The sequence shown here is derived from an EMBL/GenBank/DDBJ whole genome shotgun (WGS) entry which is preliminary data.</text>
</comment>
<organism evidence="2 3">
    <name type="scientific">Panicum virgatum</name>
    <name type="common">Blackwell switchgrass</name>
    <dbReference type="NCBI Taxonomy" id="38727"/>
    <lineage>
        <taxon>Eukaryota</taxon>
        <taxon>Viridiplantae</taxon>
        <taxon>Streptophyta</taxon>
        <taxon>Embryophyta</taxon>
        <taxon>Tracheophyta</taxon>
        <taxon>Spermatophyta</taxon>
        <taxon>Magnoliopsida</taxon>
        <taxon>Liliopsida</taxon>
        <taxon>Poales</taxon>
        <taxon>Poaceae</taxon>
        <taxon>PACMAD clade</taxon>
        <taxon>Panicoideae</taxon>
        <taxon>Panicodae</taxon>
        <taxon>Paniceae</taxon>
        <taxon>Panicinae</taxon>
        <taxon>Panicum</taxon>
        <taxon>Panicum sect. Hiantes</taxon>
    </lineage>
</organism>
<accession>A0A8T0UPF7</accession>
<feature type="domain" description="Myb/SANT-like" evidence="1">
    <location>
        <begin position="12"/>
        <end position="79"/>
    </location>
</feature>
<dbReference type="Pfam" id="PF12776">
    <property type="entry name" value="Myb_DNA-bind_3"/>
    <property type="match status" value="1"/>
</dbReference>
<dbReference type="Proteomes" id="UP000823388">
    <property type="component" value="Chromosome 3K"/>
</dbReference>
<gene>
    <name evidence="2" type="ORF">PVAP13_3KG094827</name>
</gene>
<dbReference type="PANTHER" id="PTHR47069">
    <property type="match status" value="1"/>
</dbReference>
<name>A0A8T0UPF7_PANVG</name>
<proteinExistence type="predicted"/>
<reference evidence="2 3" key="1">
    <citation type="submission" date="2020-05" db="EMBL/GenBank/DDBJ databases">
        <title>WGS assembly of Panicum virgatum.</title>
        <authorList>
            <person name="Lovell J.T."/>
            <person name="Jenkins J."/>
            <person name="Shu S."/>
            <person name="Juenger T.E."/>
            <person name="Schmutz J."/>
        </authorList>
    </citation>
    <scope>NUCLEOTIDE SEQUENCE [LARGE SCALE GENOMIC DNA]</scope>
    <source>
        <strain evidence="3">cv. AP13</strain>
    </source>
</reference>
<protein>
    <recommendedName>
        <fullName evidence="1">Myb/SANT-like domain-containing protein</fullName>
    </recommendedName>
</protein>
<dbReference type="PANTHER" id="PTHR47069:SF11">
    <property type="entry name" value="OS04G0275550 PROTEIN"/>
    <property type="match status" value="1"/>
</dbReference>
<evidence type="ECO:0000259" key="1">
    <source>
        <dbReference type="Pfam" id="PF12776"/>
    </source>
</evidence>